<evidence type="ECO:0000313" key="10">
    <source>
        <dbReference type="EMBL" id="EFX03779.1"/>
    </source>
</evidence>
<feature type="transmembrane region" description="Helical" evidence="8">
    <location>
        <begin position="944"/>
        <end position="965"/>
    </location>
</feature>
<keyword evidence="4 8" id="KW-0812">Transmembrane</keyword>
<dbReference type="PANTHER" id="PTHR11660:SF57">
    <property type="entry name" value="SOLUTE CARRIER FAMILY 40 MEMBER"/>
    <property type="match status" value="1"/>
</dbReference>
<dbReference type="Gene3D" id="3.40.50.1820">
    <property type="entry name" value="alpha/beta hydrolase"/>
    <property type="match status" value="1"/>
</dbReference>
<dbReference type="OrthoDB" id="446723at2759"/>
<dbReference type="Pfam" id="PF06963">
    <property type="entry name" value="FPN1"/>
    <property type="match status" value="1"/>
</dbReference>
<dbReference type="GO" id="GO:0016787">
    <property type="term" value="F:hydrolase activity"/>
    <property type="evidence" value="ECO:0007669"/>
    <property type="project" value="UniProtKB-KW"/>
</dbReference>
<dbReference type="STRING" id="655863.F0XF59"/>
<dbReference type="SUPFAM" id="SSF103473">
    <property type="entry name" value="MFS general substrate transporter"/>
    <property type="match status" value="1"/>
</dbReference>
<dbReference type="Proteomes" id="UP000007796">
    <property type="component" value="Unassembled WGS sequence"/>
</dbReference>
<dbReference type="AlphaFoldDB" id="F0XF59"/>
<feature type="transmembrane region" description="Helical" evidence="8">
    <location>
        <begin position="610"/>
        <end position="632"/>
    </location>
</feature>
<feature type="transmembrane region" description="Helical" evidence="8">
    <location>
        <begin position="834"/>
        <end position="854"/>
    </location>
</feature>
<dbReference type="PANTHER" id="PTHR11660">
    <property type="entry name" value="SOLUTE CARRIER FAMILY 40 MEMBER"/>
    <property type="match status" value="1"/>
</dbReference>
<dbReference type="eggNOG" id="KOG2601">
    <property type="taxonomic scope" value="Eukaryota"/>
</dbReference>
<comment type="subcellular location">
    <subcellularLocation>
        <location evidence="1">Membrane</location>
        <topology evidence="1">Multi-pass membrane protein</topology>
    </subcellularLocation>
</comment>
<evidence type="ECO:0000256" key="8">
    <source>
        <dbReference type="SAM" id="Phobius"/>
    </source>
</evidence>
<sequence length="998" mass="109055">MKAISVLQSSLYAVAGSLSLYCIFLCALTMPVVQDQVVYLNKVRMTWFQDVNIPEQWGFLHNQVTPFHISSSDGESLHSWHILPLGIYRRHAAELVRESSGVAIADMTIRLSFKLLRDDPDALLVLYFHGAAGTLASGWRPPSYRALSAAAPDRIHVVAIDYRGFGTSSGTPSEAGLQTDAQALVDWAVHVAGISPSRIVVFGQSLGTAVAVSLVQRLAEQEALLFSGLVLVAPFADVAQYVPRLLAYLHTLVRAKWPTSDRIADFVRLCEAMPTSPNDDIRRQRYHITILHAKDDYGIPWTHSQTVYWHAVNASTPLGIGYDDLEREKEQAQTRLGEQGGWTVTRRTGKGMLTQHVLRHGLHDRIMSNVVTVDAAVVKRKQSARDHTQYRIAYADVGKLTVVRSDQQTAQRCCRLLLRETRENTMEIDTDVVSSRGTSGKPHGPRGEYGIADDSSPWSLPGSIDLDDQDGSDDPDDVQRLLGDDARGTALPPTPLTTALTGRLYVSHFLSTWNSRMFEFAAVLFLAAAFPGTLRPVSTYAVARGLSAVVFSEAVGTAIDRGDRLAVVRASIVGQRVAVIASCGLFWLLLRANRSGSASLISSSSPSSYLLIPLVVTACVEKLCAIMNLVAVERDWIVVLTRGDEPGRRLLNARMRRIDLFCKLAGPLAISLVSAVSVTAAIVVTLAVNTVSVLLEYYCIAMLYYRVPDLRRRHAADFAADSAVDNDASSLTTTTSTSSSSQVALAAIQTGLRQLLPFSSLPFYLHHPAVLPSISLAVLYLTVLSFSGQMVTYLLSVGYTASTVGLVRTASTVLELSATWAAPLLVARIGDVRAGIWSLSWQSIWLTAGVAWFLTRGGIGEDYSPAIRSISVSSPLLAATGLALGVAVSRVGLWSFDLCAQNIVQEEVDVDHRGSFSTAEAAFQNLFEVLSYVITMVFPRPDKFHWPVLVSIVAVYTAAALYATFVRQRRGHLFHSPLPPAQRWIDKTFFHSHELGNR</sequence>
<dbReference type="CDD" id="cd17480">
    <property type="entry name" value="MFS_SLC40A1_like"/>
    <property type="match status" value="1"/>
</dbReference>
<dbReference type="eggNOG" id="KOG1552">
    <property type="taxonomic scope" value="Eukaryota"/>
</dbReference>
<evidence type="ECO:0000256" key="5">
    <source>
        <dbReference type="ARBA" id="ARBA00022989"/>
    </source>
</evidence>
<keyword evidence="5 8" id="KW-1133">Transmembrane helix</keyword>
<proteinExistence type="inferred from homology"/>
<feature type="domain" description="AB hydrolase-1" evidence="9">
    <location>
        <begin position="125"/>
        <end position="268"/>
    </location>
</feature>
<dbReference type="InParanoid" id="F0XF59"/>
<feature type="transmembrane region" description="Helical" evidence="8">
    <location>
        <begin position="664"/>
        <end position="688"/>
    </location>
</feature>
<dbReference type="EMBL" id="GL629765">
    <property type="protein sequence ID" value="EFX03779.1"/>
    <property type="molecule type" value="Genomic_DNA"/>
</dbReference>
<evidence type="ECO:0000259" key="9">
    <source>
        <dbReference type="Pfam" id="PF12697"/>
    </source>
</evidence>
<dbReference type="InterPro" id="IPR000073">
    <property type="entry name" value="AB_hydrolase_1"/>
</dbReference>
<keyword evidence="6 8" id="KW-0472">Membrane</keyword>
<evidence type="ECO:0000313" key="11">
    <source>
        <dbReference type="Proteomes" id="UP000007796"/>
    </source>
</evidence>
<dbReference type="InterPro" id="IPR036259">
    <property type="entry name" value="MFS_trans_sf"/>
</dbReference>
<feature type="transmembrane region" description="Helical" evidence="8">
    <location>
        <begin position="517"/>
        <end position="534"/>
    </location>
</feature>
<dbReference type="Pfam" id="PF12697">
    <property type="entry name" value="Abhydrolase_6"/>
    <property type="match status" value="1"/>
</dbReference>
<comment type="similarity">
    <text evidence="2">Belongs to the ferroportin (FP) (TC 2.A.100) family. SLC40A subfamily.</text>
</comment>
<dbReference type="InterPro" id="IPR009716">
    <property type="entry name" value="Ferroportin-1"/>
</dbReference>
<evidence type="ECO:0000256" key="3">
    <source>
        <dbReference type="ARBA" id="ARBA00022448"/>
    </source>
</evidence>
<evidence type="ECO:0000256" key="4">
    <source>
        <dbReference type="ARBA" id="ARBA00022692"/>
    </source>
</evidence>
<name>F0XF59_GROCL</name>
<gene>
    <name evidence="10" type="ORF">CMQ_707</name>
</gene>
<protein>
    <submittedName>
        <fullName evidence="10">Abhydrolase domain containing protein 12</fullName>
    </submittedName>
</protein>
<keyword evidence="10" id="KW-0378">Hydrolase</keyword>
<feature type="region of interest" description="Disordered" evidence="7">
    <location>
        <begin position="428"/>
        <end position="490"/>
    </location>
</feature>
<dbReference type="GO" id="GO:0016020">
    <property type="term" value="C:membrane"/>
    <property type="evidence" value="ECO:0007669"/>
    <property type="project" value="UniProtKB-SubCell"/>
</dbReference>
<accession>F0XF59</accession>
<dbReference type="RefSeq" id="XP_014173261.1">
    <property type="nucleotide sequence ID" value="XM_014317786.1"/>
</dbReference>
<feature type="transmembrane region" description="Helical" evidence="8">
    <location>
        <begin position="566"/>
        <end position="590"/>
    </location>
</feature>
<dbReference type="HOGENOM" id="CLU_300165_0_0_1"/>
<dbReference type="GeneID" id="25980573"/>
<dbReference type="InterPro" id="IPR029058">
    <property type="entry name" value="AB_hydrolase_fold"/>
</dbReference>
<evidence type="ECO:0000256" key="6">
    <source>
        <dbReference type="ARBA" id="ARBA00023136"/>
    </source>
</evidence>
<evidence type="ECO:0000256" key="1">
    <source>
        <dbReference type="ARBA" id="ARBA00004141"/>
    </source>
</evidence>
<feature type="compositionally biased region" description="Basic and acidic residues" evidence="7">
    <location>
        <begin position="477"/>
        <end position="487"/>
    </location>
</feature>
<reference evidence="10 11" key="1">
    <citation type="journal article" date="2011" name="Proc. Natl. Acad. Sci. U.S.A.">
        <title>Genome and transcriptome analyses of the mountain pine beetle-fungal symbiont Grosmannia clavigera, a lodgepole pine pathogen.</title>
        <authorList>
            <person name="DiGuistini S."/>
            <person name="Wang Y."/>
            <person name="Liao N.Y."/>
            <person name="Taylor G."/>
            <person name="Tanguay P."/>
            <person name="Feau N."/>
            <person name="Henrissat B."/>
            <person name="Chan S.K."/>
            <person name="Hesse-Orce U."/>
            <person name="Alamouti S.M."/>
            <person name="Tsui C.K.M."/>
            <person name="Docking R.T."/>
            <person name="Levasseur A."/>
            <person name="Haridas S."/>
            <person name="Robertson G."/>
            <person name="Birol I."/>
            <person name="Holt R.A."/>
            <person name="Marra M.A."/>
            <person name="Hamelin R.C."/>
            <person name="Hirst M."/>
            <person name="Jones S.J.M."/>
            <person name="Bohlmann J."/>
            <person name="Breuil C."/>
        </authorList>
    </citation>
    <scope>NUCLEOTIDE SEQUENCE [LARGE SCALE GENOMIC DNA]</scope>
    <source>
        <strain evidence="11">kw1407 / UAMH 11150</strain>
    </source>
</reference>
<keyword evidence="11" id="KW-1185">Reference proteome</keyword>
<evidence type="ECO:0000256" key="2">
    <source>
        <dbReference type="ARBA" id="ARBA00006279"/>
    </source>
</evidence>
<dbReference type="SUPFAM" id="SSF53474">
    <property type="entry name" value="alpha/beta-Hydrolases"/>
    <property type="match status" value="1"/>
</dbReference>
<keyword evidence="3" id="KW-0813">Transport</keyword>
<feature type="compositionally biased region" description="Acidic residues" evidence="7">
    <location>
        <begin position="465"/>
        <end position="476"/>
    </location>
</feature>
<feature type="transmembrane region" description="Helical" evidence="8">
    <location>
        <begin position="12"/>
        <end position="33"/>
    </location>
</feature>
<evidence type="ECO:0000256" key="7">
    <source>
        <dbReference type="SAM" id="MobiDB-lite"/>
    </source>
</evidence>
<feature type="transmembrane region" description="Helical" evidence="8">
    <location>
        <begin position="866"/>
        <end position="888"/>
    </location>
</feature>
<organism evidence="11">
    <name type="scientific">Grosmannia clavigera (strain kw1407 / UAMH 11150)</name>
    <name type="common">Blue stain fungus</name>
    <name type="synonym">Graphiocladiella clavigera</name>
    <dbReference type="NCBI Taxonomy" id="655863"/>
    <lineage>
        <taxon>Eukaryota</taxon>
        <taxon>Fungi</taxon>
        <taxon>Dikarya</taxon>
        <taxon>Ascomycota</taxon>
        <taxon>Pezizomycotina</taxon>
        <taxon>Sordariomycetes</taxon>
        <taxon>Sordariomycetidae</taxon>
        <taxon>Ophiostomatales</taxon>
        <taxon>Ophiostomataceae</taxon>
        <taxon>Leptographium</taxon>
    </lineage>
</organism>
<dbReference type="GO" id="GO:0005381">
    <property type="term" value="F:iron ion transmembrane transporter activity"/>
    <property type="evidence" value="ECO:0007669"/>
    <property type="project" value="InterPro"/>
</dbReference>